<comment type="caution">
    <text evidence="1">The sequence shown here is derived from an EMBL/GenBank/DDBJ whole genome shotgun (WGS) entry which is preliminary data.</text>
</comment>
<protein>
    <submittedName>
        <fullName evidence="1">Uncharacterized protein</fullName>
    </submittedName>
</protein>
<accession>A0A9D2SJQ7</accession>
<evidence type="ECO:0000313" key="1">
    <source>
        <dbReference type="EMBL" id="HJC09586.1"/>
    </source>
</evidence>
<reference evidence="1" key="2">
    <citation type="submission" date="2021-04" db="EMBL/GenBank/DDBJ databases">
        <authorList>
            <person name="Gilroy R."/>
        </authorList>
    </citation>
    <scope>NUCLEOTIDE SEQUENCE</scope>
    <source>
        <strain evidence="1">ChiSxjej6B18-287</strain>
    </source>
</reference>
<organism evidence="1 2">
    <name type="scientific">Candidatus Blautia merdigallinarum</name>
    <dbReference type="NCBI Taxonomy" id="2838495"/>
    <lineage>
        <taxon>Bacteria</taxon>
        <taxon>Bacillati</taxon>
        <taxon>Bacillota</taxon>
        <taxon>Clostridia</taxon>
        <taxon>Lachnospirales</taxon>
        <taxon>Lachnospiraceae</taxon>
        <taxon>Blautia</taxon>
    </lineage>
</organism>
<name>A0A9D2SJQ7_9FIRM</name>
<reference evidence="1" key="1">
    <citation type="journal article" date="2021" name="PeerJ">
        <title>Extensive microbial diversity within the chicken gut microbiome revealed by metagenomics and culture.</title>
        <authorList>
            <person name="Gilroy R."/>
            <person name="Ravi A."/>
            <person name="Getino M."/>
            <person name="Pursley I."/>
            <person name="Horton D.L."/>
            <person name="Alikhan N.F."/>
            <person name="Baker D."/>
            <person name="Gharbi K."/>
            <person name="Hall N."/>
            <person name="Watson M."/>
            <person name="Adriaenssens E.M."/>
            <person name="Foster-Nyarko E."/>
            <person name="Jarju S."/>
            <person name="Secka A."/>
            <person name="Antonio M."/>
            <person name="Oren A."/>
            <person name="Chaudhuri R.R."/>
            <person name="La Ragione R."/>
            <person name="Hildebrand F."/>
            <person name="Pallen M.J."/>
        </authorList>
    </citation>
    <scope>NUCLEOTIDE SEQUENCE</scope>
    <source>
        <strain evidence="1">ChiSxjej6B18-287</strain>
    </source>
</reference>
<evidence type="ECO:0000313" key="2">
    <source>
        <dbReference type="Proteomes" id="UP000823893"/>
    </source>
</evidence>
<sequence length="70" mass="7945">IGKIRNIRKRKGIEVNKAVRDCGNTTSEGSEGAYLFWQHVIQEYTGGKYSCEDGIFTFENIRDTGMGLER</sequence>
<dbReference type="AlphaFoldDB" id="A0A9D2SJQ7"/>
<dbReference type="EMBL" id="DWWV01000025">
    <property type="protein sequence ID" value="HJC09586.1"/>
    <property type="molecule type" value="Genomic_DNA"/>
</dbReference>
<feature type="non-terminal residue" evidence="1">
    <location>
        <position position="1"/>
    </location>
</feature>
<dbReference type="Proteomes" id="UP000823893">
    <property type="component" value="Unassembled WGS sequence"/>
</dbReference>
<gene>
    <name evidence="1" type="ORF">H9935_02075</name>
</gene>
<proteinExistence type="predicted"/>